<gene>
    <name evidence="6" type="primary">mtrf1l</name>
</gene>
<reference evidence="6" key="1">
    <citation type="submission" date="2025-08" db="UniProtKB">
        <authorList>
            <consortium name="RefSeq"/>
        </authorList>
    </citation>
    <scope>IDENTIFICATION</scope>
</reference>
<feature type="coiled-coil region" evidence="3">
    <location>
        <begin position="324"/>
        <end position="354"/>
    </location>
</feature>
<evidence type="ECO:0000256" key="3">
    <source>
        <dbReference type="SAM" id="Coils"/>
    </source>
</evidence>
<proteinExistence type="inferred from homology"/>
<dbReference type="InterPro" id="IPR000352">
    <property type="entry name" value="Pep_chain_release_fac_I"/>
</dbReference>
<dbReference type="OrthoDB" id="2019491at2759"/>
<dbReference type="InParanoid" id="A0A6P7JUX8"/>
<dbReference type="CTD" id="54516"/>
<dbReference type="Gene3D" id="6.10.140.1950">
    <property type="match status" value="1"/>
</dbReference>
<dbReference type="InterPro" id="IPR050057">
    <property type="entry name" value="Prokaryotic/Mito_RF"/>
</dbReference>
<evidence type="ECO:0000256" key="2">
    <source>
        <dbReference type="ARBA" id="ARBA00022917"/>
    </source>
</evidence>
<dbReference type="Proteomes" id="UP000515145">
    <property type="component" value="Chromosome 15"/>
</dbReference>
<keyword evidence="3" id="KW-0175">Coiled coil</keyword>
<dbReference type="InterPro" id="IPR045853">
    <property type="entry name" value="Pep_chain_release_fac_I_sf"/>
</dbReference>
<dbReference type="SMART" id="SM00937">
    <property type="entry name" value="PCRF"/>
    <property type="match status" value="1"/>
</dbReference>
<keyword evidence="2" id="KW-0648">Protein biosynthesis</keyword>
<sequence length="437" mass="49725">MAYRKVANLFPRGKEFAFSLWIPYFSKTRGVISQSVSLHGYAYSLYSKRTLHTTIPLLMKLLSVEELFAKRALQDHLRKMETEYSECLKAVSGSVTEEQCSEELRAKRTKVSLLSPLIQSITELGNKEKDMTETEMLLKDEDPGLRELAELERETCLQDIHDLRQKILDLLIPEEEEDLSDLILEVTAGVGGQEAMLFTAEVFDMYQGFAQHHGWTFDTLEHMTSEIGGLRHASVSISGFQSYKKMKFEAGVHRVQRVPKTEKQGRMHTSTMTVAVLPQPTEISFTINLKDLKIETKRASGAGGQHVNTTDSAVRIVHLPTGVVAECQQERSQLKNKEKAMKALRAKLYSMKLEEETSKRYNQRKVQVGTRGRSEKIRTYNFAQDRITDHRIGMTVHDVKSFLLGEDLLEKMNSSLQEFSNQETLMELLGEDSQHGS</sequence>
<evidence type="ECO:0000313" key="5">
    <source>
        <dbReference type="Proteomes" id="UP000515145"/>
    </source>
</evidence>
<accession>A0A6P7JUX8</accession>
<dbReference type="GeneID" id="114447303"/>
<organism evidence="5 6">
    <name type="scientific">Parambassis ranga</name>
    <name type="common">Indian glassy fish</name>
    <dbReference type="NCBI Taxonomy" id="210632"/>
    <lineage>
        <taxon>Eukaryota</taxon>
        <taxon>Metazoa</taxon>
        <taxon>Chordata</taxon>
        <taxon>Craniata</taxon>
        <taxon>Vertebrata</taxon>
        <taxon>Euteleostomi</taxon>
        <taxon>Actinopterygii</taxon>
        <taxon>Neopterygii</taxon>
        <taxon>Teleostei</taxon>
        <taxon>Neoteleostei</taxon>
        <taxon>Acanthomorphata</taxon>
        <taxon>Ovalentaria</taxon>
        <taxon>Ambassidae</taxon>
        <taxon>Parambassis</taxon>
    </lineage>
</organism>
<dbReference type="FunFam" id="3.30.160.20:FF:000004">
    <property type="entry name" value="Peptide chain release factor 1"/>
    <property type="match status" value="1"/>
</dbReference>
<evidence type="ECO:0000256" key="1">
    <source>
        <dbReference type="ARBA" id="ARBA00010835"/>
    </source>
</evidence>
<dbReference type="PROSITE" id="PS00745">
    <property type="entry name" value="RF_PROK_I"/>
    <property type="match status" value="1"/>
</dbReference>
<name>A0A6P7JUX8_9TELE</name>
<comment type="similarity">
    <text evidence="1">Belongs to the prokaryotic/mitochondrial release factor family.</text>
</comment>
<dbReference type="GO" id="GO:0070126">
    <property type="term" value="P:mitochondrial translational termination"/>
    <property type="evidence" value="ECO:0007669"/>
    <property type="project" value="TreeGrafter"/>
</dbReference>
<dbReference type="GO" id="GO:0003747">
    <property type="term" value="F:translation release factor activity"/>
    <property type="evidence" value="ECO:0007669"/>
    <property type="project" value="InterPro"/>
</dbReference>
<dbReference type="InterPro" id="IPR005139">
    <property type="entry name" value="PCRF"/>
</dbReference>
<dbReference type="SUPFAM" id="SSF75620">
    <property type="entry name" value="Release factor"/>
    <property type="match status" value="1"/>
</dbReference>
<dbReference type="FunCoup" id="A0A6P7JUX8">
    <property type="interactions" value="1329"/>
</dbReference>
<feature type="domain" description="Prokaryotic-type class I peptide chain release factors" evidence="4">
    <location>
        <begin position="298"/>
        <end position="314"/>
    </location>
</feature>
<dbReference type="RefSeq" id="XP_028279291.1">
    <property type="nucleotide sequence ID" value="XM_028423490.1"/>
</dbReference>
<dbReference type="Gene3D" id="3.30.160.20">
    <property type="match status" value="1"/>
</dbReference>
<keyword evidence="5" id="KW-1185">Reference proteome</keyword>
<dbReference type="PANTHER" id="PTHR43804">
    <property type="entry name" value="LD18447P"/>
    <property type="match status" value="1"/>
</dbReference>
<dbReference type="Pfam" id="PF00472">
    <property type="entry name" value="RF-1"/>
    <property type="match status" value="1"/>
</dbReference>
<evidence type="ECO:0000259" key="4">
    <source>
        <dbReference type="PROSITE" id="PS00745"/>
    </source>
</evidence>
<dbReference type="GO" id="GO:0005739">
    <property type="term" value="C:mitochondrion"/>
    <property type="evidence" value="ECO:0007669"/>
    <property type="project" value="TreeGrafter"/>
</dbReference>
<protein>
    <submittedName>
        <fullName evidence="6">Peptide chain release factor 1-like, mitochondrial</fullName>
    </submittedName>
</protein>
<dbReference type="PANTHER" id="PTHR43804:SF3">
    <property type="entry name" value="PEPTIDE CHAIN RELEASE FACTOR 1-LIKE, MITOCHONDRIAL"/>
    <property type="match status" value="1"/>
</dbReference>
<dbReference type="FunFam" id="3.30.70.1660:FF:000011">
    <property type="entry name" value="Peptide chain release factor 1-like, mitochondrial"/>
    <property type="match status" value="1"/>
</dbReference>
<dbReference type="Pfam" id="PF03462">
    <property type="entry name" value="PCRF"/>
    <property type="match status" value="1"/>
</dbReference>
<dbReference type="AlphaFoldDB" id="A0A6P7JUX8"/>
<evidence type="ECO:0000313" key="6">
    <source>
        <dbReference type="RefSeq" id="XP_028279291.1"/>
    </source>
</evidence>
<dbReference type="Gene3D" id="3.30.70.1660">
    <property type="match status" value="2"/>
</dbReference>